<keyword evidence="1" id="KW-0472">Membrane</keyword>
<dbReference type="InterPro" id="IPR048493">
    <property type="entry name" value="DUF1980_N"/>
</dbReference>
<dbReference type="NCBIfam" id="TIGR03943">
    <property type="entry name" value="TIGR03943 family putative permease subunit"/>
    <property type="match status" value="1"/>
</dbReference>
<organism evidence="4 5">
    <name type="scientific">Streptococcus thermophilus M17PTZA496</name>
    <dbReference type="NCBI Taxonomy" id="1433289"/>
    <lineage>
        <taxon>Bacteria</taxon>
        <taxon>Bacillati</taxon>
        <taxon>Bacillota</taxon>
        <taxon>Bacilli</taxon>
        <taxon>Lactobacillales</taxon>
        <taxon>Streptococcaceae</taxon>
        <taxon>Streptococcus</taxon>
    </lineage>
</organism>
<proteinExistence type="predicted"/>
<evidence type="ECO:0000259" key="2">
    <source>
        <dbReference type="Pfam" id="PF09323"/>
    </source>
</evidence>
<feature type="domain" description="DUF1980" evidence="3">
    <location>
        <begin position="131"/>
        <end position="269"/>
    </location>
</feature>
<dbReference type="HOGENOM" id="CLU_070027_1_0_9"/>
<dbReference type="InterPro" id="IPR015402">
    <property type="entry name" value="DUF1980"/>
</dbReference>
<gene>
    <name evidence="4" type="ORF">X841_04060</name>
</gene>
<accession>A0A0E2Q4N0</accession>
<protein>
    <submittedName>
        <fullName evidence="4">Phosphate ABC transporter substrate-binding protein</fullName>
    </submittedName>
</protein>
<evidence type="ECO:0000256" key="1">
    <source>
        <dbReference type="SAM" id="Phobius"/>
    </source>
</evidence>
<keyword evidence="1" id="KW-0812">Transmembrane</keyword>
<name>A0A0E2Q4N0_STRTR</name>
<dbReference type="InterPro" id="IPR048447">
    <property type="entry name" value="DUF1980_C"/>
</dbReference>
<feature type="transmembrane region" description="Helical" evidence="1">
    <location>
        <begin position="33"/>
        <end position="54"/>
    </location>
</feature>
<dbReference type="Pfam" id="PF21537">
    <property type="entry name" value="DUF1980_C"/>
    <property type="match status" value="1"/>
</dbReference>
<dbReference type="EMBL" id="AZJT01000026">
    <property type="protein sequence ID" value="ETW90467.1"/>
    <property type="molecule type" value="Genomic_DNA"/>
</dbReference>
<keyword evidence="1" id="KW-1133">Transmembrane helix</keyword>
<dbReference type="RefSeq" id="WP_084828667.1">
    <property type="nucleotide sequence ID" value="NZ_CM002372.1"/>
</dbReference>
<evidence type="ECO:0000259" key="3">
    <source>
        <dbReference type="Pfam" id="PF21537"/>
    </source>
</evidence>
<dbReference type="PANTHER" id="PTHR40047">
    <property type="entry name" value="UPF0703 PROTEIN YCGQ"/>
    <property type="match status" value="1"/>
</dbReference>
<feature type="transmembrane region" description="Helical" evidence="1">
    <location>
        <begin position="66"/>
        <end position="86"/>
    </location>
</feature>
<evidence type="ECO:0000313" key="4">
    <source>
        <dbReference type="EMBL" id="ETW90467.1"/>
    </source>
</evidence>
<reference evidence="5" key="1">
    <citation type="submission" date="2013-12" db="EMBL/GenBank/DDBJ databases">
        <title>Genome sequences of Streptococcus thermophilus strains MTH17CL396 and M17PTZA496 isolated from Fontina cheese in Valle d'Aosta region (Italy).</title>
        <authorList>
            <person name="Treu L."/>
            <person name="Giacomini A."/>
            <person name="Corich V."/>
            <person name="Vendramin V."/>
            <person name="Bovo B."/>
        </authorList>
    </citation>
    <scope>NUCLEOTIDE SEQUENCE [LARGE SCALE GENOMIC DNA]</scope>
    <source>
        <strain evidence="5">M17PTZA496</strain>
    </source>
</reference>
<dbReference type="PATRIC" id="fig|1433289.7.peg.817"/>
<dbReference type="Pfam" id="PF09323">
    <property type="entry name" value="DUF1980"/>
    <property type="match status" value="1"/>
</dbReference>
<feature type="domain" description="DUF1980" evidence="2">
    <location>
        <begin position="2"/>
        <end position="102"/>
    </location>
</feature>
<comment type="caution">
    <text evidence="4">The sequence shown here is derived from an EMBL/GenBank/DDBJ whole genome shotgun (WGS) entry which is preliminary data.</text>
</comment>
<dbReference type="Proteomes" id="UP000024559">
    <property type="component" value="Chromosome"/>
</dbReference>
<dbReference type="PANTHER" id="PTHR40047:SF1">
    <property type="entry name" value="UPF0703 PROTEIN YCGQ"/>
    <property type="match status" value="1"/>
</dbReference>
<dbReference type="InterPro" id="IPR052955">
    <property type="entry name" value="UPF0703_membrane_permease"/>
</dbReference>
<sequence>MLRFLILSGYFELVMYLQVSGKLNQYINIHYSYLAYISMALSFILALVQLIVWMKKIKVHSHLSGRVAKGASIVLLAFPVLTGLLVPTVTLDANTVSAKGYHFPLAAGSDPNQADQEGTTIQYLRPDTSSYFTSSAYEKEMTKELAKYKGRETIQITTENYMEVMELIYLYPNDFVGKKVTYTGFVYNDPQTEGYQFIFRFGIIHCIADSGVYGLATTGSDQTFKDNTWVTVTGTITVNYYQNLKQSLPILNLTEVKEVSQPDNPYVYRVF</sequence>
<evidence type="ECO:0000313" key="5">
    <source>
        <dbReference type="Proteomes" id="UP000024559"/>
    </source>
</evidence>
<dbReference type="AlphaFoldDB" id="A0A0E2Q4N0"/>